<gene>
    <name evidence="4" type="ORF">SPOG_01676</name>
</gene>
<feature type="compositionally biased region" description="Basic residues" evidence="2">
    <location>
        <begin position="219"/>
        <end position="232"/>
    </location>
</feature>
<dbReference type="OMA" id="EAHERVC"/>
<dbReference type="Pfam" id="PF01465">
    <property type="entry name" value="GRIP"/>
    <property type="match status" value="1"/>
</dbReference>
<dbReference type="RefSeq" id="XP_013022235.1">
    <property type="nucleotide sequence ID" value="XM_013166781.1"/>
</dbReference>
<dbReference type="HOGENOM" id="CLU_406052_0_0_1"/>
<protein>
    <submittedName>
        <fullName evidence="4">GRIP domain-containing protein</fullName>
    </submittedName>
</protein>
<dbReference type="InterPro" id="IPR000237">
    <property type="entry name" value="GRIP_dom"/>
</dbReference>
<organism evidence="4 5">
    <name type="scientific">Schizosaccharomyces cryophilus (strain OY26 / ATCC MYA-4695 / CBS 11777 / NBRC 106824 / NRRL Y48691)</name>
    <name type="common">Fission yeast</name>
    <dbReference type="NCBI Taxonomy" id="653667"/>
    <lineage>
        <taxon>Eukaryota</taxon>
        <taxon>Fungi</taxon>
        <taxon>Dikarya</taxon>
        <taxon>Ascomycota</taxon>
        <taxon>Taphrinomycotina</taxon>
        <taxon>Schizosaccharomycetes</taxon>
        <taxon>Schizosaccharomycetales</taxon>
        <taxon>Schizosaccharomycetaceae</taxon>
        <taxon>Schizosaccharomyces</taxon>
    </lineage>
</organism>
<feature type="coiled-coil region" evidence="1">
    <location>
        <begin position="521"/>
        <end position="566"/>
    </location>
</feature>
<keyword evidence="1" id="KW-0175">Coiled coil</keyword>
<reference evidence="4 5" key="1">
    <citation type="journal article" date="2011" name="Science">
        <title>Comparative functional genomics of the fission yeasts.</title>
        <authorList>
            <person name="Rhind N."/>
            <person name="Chen Z."/>
            <person name="Yassour M."/>
            <person name="Thompson D.A."/>
            <person name="Haas B.J."/>
            <person name="Habib N."/>
            <person name="Wapinski I."/>
            <person name="Roy S."/>
            <person name="Lin M.F."/>
            <person name="Heiman D.I."/>
            <person name="Young S.K."/>
            <person name="Furuya K."/>
            <person name="Guo Y."/>
            <person name="Pidoux A."/>
            <person name="Chen H.M."/>
            <person name="Robbertse B."/>
            <person name="Goldberg J.M."/>
            <person name="Aoki K."/>
            <person name="Bayne E.H."/>
            <person name="Berlin A.M."/>
            <person name="Desjardins C.A."/>
            <person name="Dobbs E."/>
            <person name="Dukaj L."/>
            <person name="Fan L."/>
            <person name="FitzGerald M.G."/>
            <person name="French C."/>
            <person name="Gujja S."/>
            <person name="Hansen K."/>
            <person name="Keifenheim D."/>
            <person name="Levin J.Z."/>
            <person name="Mosher R.A."/>
            <person name="Mueller C.A."/>
            <person name="Pfiffner J."/>
            <person name="Priest M."/>
            <person name="Russ C."/>
            <person name="Smialowska A."/>
            <person name="Swoboda P."/>
            <person name="Sykes S.M."/>
            <person name="Vaughn M."/>
            <person name="Vengrova S."/>
            <person name="Yoder R."/>
            <person name="Zeng Q."/>
            <person name="Allshire R."/>
            <person name="Baulcombe D."/>
            <person name="Birren B.W."/>
            <person name="Brown W."/>
            <person name="Ekwall K."/>
            <person name="Kellis M."/>
            <person name="Leatherwood J."/>
            <person name="Levin H."/>
            <person name="Margalit H."/>
            <person name="Martienssen R."/>
            <person name="Nieduszynski C.A."/>
            <person name="Spatafora J.W."/>
            <person name="Friedman N."/>
            <person name="Dalgaard J.Z."/>
            <person name="Baumann P."/>
            <person name="Niki H."/>
            <person name="Regev A."/>
            <person name="Nusbaum C."/>
        </authorList>
    </citation>
    <scope>NUCLEOTIDE SEQUENCE [LARGE SCALE GENOMIC DNA]</scope>
    <source>
        <strain evidence="5">OY26 / ATCC MYA-4695 / CBS 11777 / NBRC 106824 / NRRL Y48691</strain>
    </source>
</reference>
<dbReference type="PROSITE" id="PS50913">
    <property type="entry name" value="GRIP"/>
    <property type="match status" value="1"/>
</dbReference>
<sequence length="715" mass="82458">MLITNKGFLKRGFEPKHNSHMNNIHQRMLGRLKDQFNLTLVQGQEEAKNRRRQLQEIHQQHIGSTENSSGHYGTEDLVILQSELADLRLTIDRFQTVLQEKTPLSSISDIEGFLEFLDNLEHRYEISIREVKRLSNELQEADTLLKTSRQEFEEKFKCLKEKFSSEIARLSSSESKNQSDDKAVSLSKVEDYFSLLPQSSTPKEGSVPPETTITTNRSSAKKKKRKIKKNQKERHADENPGLVQENLNFSQSITGNASPEEQENVQNNRLSSVEAYLQLSNISIPSTPSPTLTKAEDVFLQLPSIPFKKDEALPTIVESLRKELEAAEKKLKTESANFHNKEETHRNNIFVLNSSIESLQKEVEECRKNLLWAETSCDSLREEKQQLLERLSNNDDLTNKLLQSRSEAQKNLKLSQEKLVHTSKQLEIAHGKEKSILREVDVLQKDNEEKMNVISELNKKLVFLTEQSNEYSRQIHENKEATQTKQEEFEEVYKLLLDQTRDCQKLRGLVEQLEIDRGNSQNAAELRIHQLTEEYNIALQEKNSVLSELEAKYQVTMSELERLKLKDAELTQQNQVLSDGIQKIKLDKSNPGNGQHLQMEGTLRTLEAENKSLAAALDESTARYEHLQKSFKVMFGQHRRKQSQGNLSDRSSSISLSRASVDQQNSNTLVDKEYTRNILFQFLEQRERRTEIVNLLSILLELSDEQKEKLLSIKY</sequence>
<dbReference type="EMBL" id="KE546989">
    <property type="protein sequence ID" value="EPY52350.1"/>
    <property type="molecule type" value="Genomic_DNA"/>
</dbReference>
<evidence type="ECO:0000313" key="5">
    <source>
        <dbReference type="Proteomes" id="UP000015464"/>
    </source>
</evidence>
<dbReference type="Proteomes" id="UP000015464">
    <property type="component" value="Unassembled WGS sequence"/>
</dbReference>
<feature type="domain" description="GRIP" evidence="3">
    <location>
        <begin position="665"/>
        <end position="713"/>
    </location>
</feature>
<feature type="coiled-coil region" evidence="1">
    <location>
        <begin position="117"/>
        <end position="151"/>
    </location>
</feature>
<keyword evidence="5" id="KW-1185">Reference proteome</keyword>
<feature type="coiled-coil region" evidence="1">
    <location>
        <begin position="317"/>
        <end position="397"/>
    </location>
</feature>
<dbReference type="OrthoDB" id="1926336at2759"/>
<dbReference type="GeneID" id="25036003"/>
<evidence type="ECO:0000256" key="1">
    <source>
        <dbReference type="SAM" id="Coils"/>
    </source>
</evidence>
<evidence type="ECO:0000256" key="2">
    <source>
        <dbReference type="SAM" id="MobiDB-lite"/>
    </source>
</evidence>
<dbReference type="SMART" id="SM00755">
    <property type="entry name" value="Grip"/>
    <property type="match status" value="1"/>
</dbReference>
<dbReference type="AlphaFoldDB" id="S9W329"/>
<name>S9W329_SCHCR</name>
<proteinExistence type="predicted"/>
<feature type="coiled-coil region" evidence="1">
    <location>
        <begin position="440"/>
        <end position="474"/>
    </location>
</feature>
<evidence type="ECO:0000259" key="3">
    <source>
        <dbReference type="PROSITE" id="PS50913"/>
    </source>
</evidence>
<feature type="compositionally biased region" description="Polar residues" evidence="2">
    <location>
        <begin position="197"/>
        <end position="218"/>
    </location>
</feature>
<feature type="region of interest" description="Disordered" evidence="2">
    <location>
        <begin position="637"/>
        <end position="659"/>
    </location>
</feature>
<feature type="region of interest" description="Disordered" evidence="2">
    <location>
        <begin position="197"/>
        <end position="242"/>
    </location>
</feature>
<evidence type="ECO:0000313" key="4">
    <source>
        <dbReference type="EMBL" id="EPY52350.1"/>
    </source>
</evidence>
<accession>S9W329</accession>
<dbReference type="STRING" id="653667.S9W329"/>
<feature type="compositionally biased region" description="Low complexity" evidence="2">
    <location>
        <begin position="647"/>
        <end position="659"/>
    </location>
</feature>